<sequence length="371" mass="42037">MSVSIDVIIPSYRLNPATLLPILNLKIPSGALVKFYLIADNPSIKPDEAILQLVDNQTVFLLINEQNIGASATRNRGIEAGAASWILFLDDDISVNNNLLTTYVNAIKGWPYETGFIGVVLMPPEPTLFAKAVSVNGSMGIFTVAQQKPDFAWGATANIMVNRKAVGNIRFSDAYPKTGGGEEVEFFLRVRQNNKFKNYKSLPAAEVTHPWWGDGSTDFLRFYRYGKGNSYLAQRNNTYRWYDFLNTPETLLISLIGLICTLHQRLHMAVFFFLIATIIIEYIVNIVRVHRSIKKFAPVLSIYVMLLRNIYETGILLGNISRGRLQGLGERFNYEGGIKQHHFRTNRFKIIKLLLYAIAMFLIYRFVYTSA</sequence>
<dbReference type="PANTHER" id="PTHR43179">
    <property type="entry name" value="RHAMNOSYLTRANSFERASE WBBL"/>
    <property type="match status" value="1"/>
</dbReference>
<dbReference type="Proteomes" id="UP001597073">
    <property type="component" value="Unassembled WGS sequence"/>
</dbReference>
<comment type="caution">
    <text evidence="6">The sequence shown here is derived from an EMBL/GenBank/DDBJ whole genome shotgun (WGS) entry which is preliminary data.</text>
</comment>
<dbReference type="Gene3D" id="3.90.550.10">
    <property type="entry name" value="Spore Coat Polysaccharide Biosynthesis Protein SpsA, Chain A"/>
    <property type="match status" value="1"/>
</dbReference>
<gene>
    <name evidence="6" type="ORF">ACFQZI_01125</name>
</gene>
<evidence type="ECO:0000313" key="7">
    <source>
        <dbReference type="Proteomes" id="UP001597073"/>
    </source>
</evidence>
<comment type="similarity">
    <text evidence="1">Belongs to the glycosyltransferase 2 family.</text>
</comment>
<evidence type="ECO:0000259" key="5">
    <source>
        <dbReference type="Pfam" id="PF00535"/>
    </source>
</evidence>
<feature type="transmembrane region" description="Helical" evidence="4">
    <location>
        <begin position="266"/>
        <end position="287"/>
    </location>
</feature>
<feature type="transmembrane region" description="Helical" evidence="4">
    <location>
        <begin position="350"/>
        <end position="368"/>
    </location>
</feature>
<accession>A0ABW2ZAN9</accession>
<evidence type="ECO:0000256" key="2">
    <source>
        <dbReference type="ARBA" id="ARBA00022676"/>
    </source>
</evidence>
<dbReference type="SUPFAM" id="SSF53448">
    <property type="entry name" value="Nucleotide-diphospho-sugar transferases"/>
    <property type="match status" value="1"/>
</dbReference>
<dbReference type="Pfam" id="PF00535">
    <property type="entry name" value="Glycos_transf_2"/>
    <property type="match status" value="1"/>
</dbReference>
<keyword evidence="4" id="KW-1133">Transmembrane helix</keyword>
<keyword evidence="4" id="KW-0812">Transmembrane</keyword>
<dbReference type="InterPro" id="IPR001173">
    <property type="entry name" value="Glyco_trans_2-like"/>
</dbReference>
<organism evidence="6 7">
    <name type="scientific">Mucilaginibacter lutimaris</name>
    <dbReference type="NCBI Taxonomy" id="931629"/>
    <lineage>
        <taxon>Bacteria</taxon>
        <taxon>Pseudomonadati</taxon>
        <taxon>Bacteroidota</taxon>
        <taxon>Sphingobacteriia</taxon>
        <taxon>Sphingobacteriales</taxon>
        <taxon>Sphingobacteriaceae</taxon>
        <taxon>Mucilaginibacter</taxon>
    </lineage>
</organism>
<keyword evidence="3 6" id="KW-0808">Transferase</keyword>
<dbReference type="EC" id="2.4.-.-" evidence="6"/>
<evidence type="ECO:0000313" key="6">
    <source>
        <dbReference type="EMBL" id="MFD0763434.1"/>
    </source>
</evidence>
<protein>
    <submittedName>
        <fullName evidence="6">Glycosyltransferase family 2 protein</fullName>
        <ecNumber evidence="6">2.4.-.-</ecNumber>
    </submittedName>
</protein>
<dbReference type="RefSeq" id="WP_377137515.1">
    <property type="nucleotide sequence ID" value="NZ_JBHTIA010000003.1"/>
</dbReference>
<proteinExistence type="inferred from homology"/>
<dbReference type="EMBL" id="JBHTIA010000003">
    <property type="protein sequence ID" value="MFD0763434.1"/>
    <property type="molecule type" value="Genomic_DNA"/>
</dbReference>
<reference evidence="7" key="1">
    <citation type="journal article" date="2019" name="Int. J. Syst. Evol. Microbiol.">
        <title>The Global Catalogue of Microorganisms (GCM) 10K type strain sequencing project: providing services to taxonomists for standard genome sequencing and annotation.</title>
        <authorList>
            <consortium name="The Broad Institute Genomics Platform"/>
            <consortium name="The Broad Institute Genome Sequencing Center for Infectious Disease"/>
            <person name="Wu L."/>
            <person name="Ma J."/>
        </authorList>
    </citation>
    <scope>NUCLEOTIDE SEQUENCE [LARGE SCALE GENOMIC DNA]</scope>
    <source>
        <strain evidence="7">CCUG 60742</strain>
    </source>
</reference>
<evidence type="ECO:0000256" key="3">
    <source>
        <dbReference type="ARBA" id="ARBA00022679"/>
    </source>
</evidence>
<keyword evidence="2 6" id="KW-0328">Glycosyltransferase</keyword>
<evidence type="ECO:0000256" key="4">
    <source>
        <dbReference type="SAM" id="Phobius"/>
    </source>
</evidence>
<keyword evidence="7" id="KW-1185">Reference proteome</keyword>
<dbReference type="PANTHER" id="PTHR43179:SF12">
    <property type="entry name" value="GALACTOFURANOSYLTRANSFERASE GLFT2"/>
    <property type="match status" value="1"/>
</dbReference>
<evidence type="ECO:0000256" key="1">
    <source>
        <dbReference type="ARBA" id="ARBA00006739"/>
    </source>
</evidence>
<dbReference type="InterPro" id="IPR029044">
    <property type="entry name" value="Nucleotide-diphossugar_trans"/>
</dbReference>
<name>A0ABW2ZAN9_9SPHI</name>
<dbReference type="GO" id="GO:0016757">
    <property type="term" value="F:glycosyltransferase activity"/>
    <property type="evidence" value="ECO:0007669"/>
    <property type="project" value="UniProtKB-KW"/>
</dbReference>
<feature type="domain" description="Glycosyltransferase 2-like" evidence="5">
    <location>
        <begin position="7"/>
        <end position="109"/>
    </location>
</feature>
<keyword evidence="4" id="KW-0472">Membrane</keyword>